<dbReference type="Proteomes" id="UP000023152">
    <property type="component" value="Unassembled WGS sequence"/>
</dbReference>
<dbReference type="EMBL" id="ASPP01007193">
    <property type="protein sequence ID" value="ETO27541.1"/>
    <property type="molecule type" value="Genomic_DNA"/>
</dbReference>
<dbReference type="AlphaFoldDB" id="X6NNG9"/>
<evidence type="ECO:0000313" key="1">
    <source>
        <dbReference type="EMBL" id="ETO27541.1"/>
    </source>
</evidence>
<proteinExistence type="predicted"/>
<accession>X6NNG9</accession>
<keyword evidence="2" id="KW-1185">Reference proteome</keyword>
<protein>
    <submittedName>
        <fullName evidence="1">Uncharacterized protein</fullName>
    </submittedName>
</protein>
<gene>
    <name evidence="1" type="ORF">RFI_09590</name>
</gene>
<organism evidence="1 2">
    <name type="scientific">Reticulomyxa filosa</name>
    <dbReference type="NCBI Taxonomy" id="46433"/>
    <lineage>
        <taxon>Eukaryota</taxon>
        <taxon>Sar</taxon>
        <taxon>Rhizaria</taxon>
        <taxon>Retaria</taxon>
        <taxon>Foraminifera</taxon>
        <taxon>Monothalamids</taxon>
        <taxon>Reticulomyxidae</taxon>
        <taxon>Reticulomyxa</taxon>
    </lineage>
</organism>
<comment type="caution">
    <text evidence="1">The sequence shown here is derived from an EMBL/GenBank/DDBJ whole genome shotgun (WGS) entry which is preliminary data.</text>
</comment>
<sequence length="317" mass="36202">MIPSTLTAFQKYNLGLKDAVTSPDTNILEEAAEQALKGHKRAVSRYDALKALFSEQMDEETAETLTKDILSDYHEDQSSIGSKFGLETTQFEEDEYIVLTNKDNDEAPLLVERKEIYTYDNLFPLSPSSPFTATTAANHEPTEKQLQQAIDRAFLEHSRKISQFESLEVSLENLLGEQTGYRATVEIMKSVHSMESNNKNDSLETGTYVYTYNIRIPYYTIYIYVCKRKMEAKTTRRKREQTVQPVDSSEVSNKKHNIELQVALLEKDVAFATEMVATMQLHIEDLRRQKVDLLIHTNHAIDQLRTALLACQSKSAK</sequence>
<name>X6NNG9_RETFI</name>
<evidence type="ECO:0000313" key="2">
    <source>
        <dbReference type="Proteomes" id="UP000023152"/>
    </source>
</evidence>
<reference evidence="1 2" key="1">
    <citation type="journal article" date="2013" name="Curr. Biol.">
        <title>The Genome of the Foraminiferan Reticulomyxa filosa.</title>
        <authorList>
            <person name="Glockner G."/>
            <person name="Hulsmann N."/>
            <person name="Schleicher M."/>
            <person name="Noegel A.A."/>
            <person name="Eichinger L."/>
            <person name="Gallinger C."/>
            <person name="Pawlowski J."/>
            <person name="Sierra R."/>
            <person name="Euteneuer U."/>
            <person name="Pillet L."/>
            <person name="Moustafa A."/>
            <person name="Platzer M."/>
            <person name="Groth M."/>
            <person name="Szafranski K."/>
            <person name="Schliwa M."/>
        </authorList>
    </citation>
    <scope>NUCLEOTIDE SEQUENCE [LARGE SCALE GENOMIC DNA]</scope>
</reference>